<feature type="domain" description="SH3b" evidence="2">
    <location>
        <begin position="306"/>
        <end position="362"/>
    </location>
</feature>
<keyword evidence="1" id="KW-0812">Transmembrane</keyword>
<feature type="transmembrane region" description="Helical" evidence="1">
    <location>
        <begin position="243"/>
        <end position="262"/>
    </location>
</feature>
<evidence type="ECO:0000313" key="3">
    <source>
        <dbReference type="EMBL" id="WLG82936.1"/>
    </source>
</evidence>
<gene>
    <name evidence="3" type="ORF">PSH97_17615</name>
</gene>
<evidence type="ECO:0000256" key="1">
    <source>
        <dbReference type="SAM" id="Phobius"/>
    </source>
</evidence>
<evidence type="ECO:0000313" key="4">
    <source>
        <dbReference type="Proteomes" id="UP001239418"/>
    </source>
</evidence>
<accession>A0ABY9EQD5</accession>
<keyword evidence="4" id="KW-1185">Reference proteome</keyword>
<protein>
    <submittedName>
        <fullName evidence="3">SH3 domain-containing protein</fullName>
    </submittedName>
</protein>
<keyword evidence="1" id="KW-0472">Membrane</keyword>
<dbReference type="EMBL" id="CP117454">
    <property type="protein sequence ID" value="WLG82936.1"/>
    <property type="molecule type" value="Genomic_DNA"/>
</dbReference>
<dbReference type="RefSeq" id="WP_305446028.1">
    <property type="nucleotide sequence ID" value="NZ_CP117454.1"/>
</dbReference>
<name>A0ABY9EQD5_9PSED</name>
<organism evidence="3 4">
    <name type="scientific">Pseudomonas cucumis</name>
    <dbReference type="NCBI Taxonomy" id="2954082"/>
    <lineage>
        <taxon>Bacteria</taxon>
        <taxon>Pseudomonadati</taxon>
        <taxon>Pseudomonadota</taxon>
        <taxon>Gammaproteobacteria</taxon>
        <taxon>Pseudomonadales</taxon>
        <taxon>Pseudomonadaceae</taxon>
        <taxon>Pseudomonas</taxon>
    </lineage>
</organism>
<dbReference type="Gene3D" id="2.30.30.40">
    <property type="entry name" value="SH3 Domains"/>
    <property type="match status" value="1"/>
</dbReference>
<dbReference type="InterPro" id="IPR003646">
    <property type="entry name" value="SH3-like_bac-type"/>
</dbReference>
<dbReference type="Proteomes" id="UP001239418">
    <property type="component" value="Chromosome"/>
</dbReference>
<dbReference type="Pfam" id="PF08239">
    <property type="entry name" value="SH3_3"/>
    <property type="match status" value="1"/>
</dbReference>
<evidence type="ECO:0000259" key="2">
    <source>
        <dbReference type="Pfam" id="PF08239"/>
    </source>
</evidence>
<sequence length="366" mass="40543">MNDTENERLSLLGSTEARNSSDQLKQLDEQAKAWGDNTQLRQIAEQAKAWGSNTQLKQLAEQAKAWGSDPQLKQLAEEINAWGSSTQLKQLAEQAKAWGSDPQLKQLAEEINAWGSSTRLKQLAEQAKAWGSDPRLKQLAEEINAWGSSTQLKQLAEQAKNWGNNGKLRQIAEQTLTWGLTFDVVVSELVARSGKSVEISTTELKSDQVIADIEGSVSIGDYFIGGAISAPSATPVLSIIPTWILYLWMICIAPALVVLTNWEAVRTGLVDINARMPQTKSIAELRRFIHSNLAGKPGDIRLVTRSDVRLRAAPGMKSTVIMTLPQYAPVVVLGKEDRTWLYVSYEHDGFLIDGYISTKFLKKIRK</sequence>
<keyword evidence="1" id="KW-1133">Transmembrane helix</keyword>
<proteinExistence type="predicted"/>
<reference evidence="3 4" key="1">
    <citation type="submission" date="2023-02" db="EMBL/GenBank/DDBJ databases">
        <title>Evolution of Hrp T3SS in non-pathogenic Pseudomonas fluorescens.</title>
        <authorList>
            <person name="Liao K."/>
            <person name="Wei H."/>
            <person name="Gu Y."/>
        </authorList>
    </citation>
    <scope>NUCLEOTIDE SEQUENCE [LARGE SCALE GENOMIC DNA]</scope>
    <source>
        <strain evidence="3 4">FP1935</strain>
    </source>
</reference>